<dbReference type="Proteomes" id="UP001295684">
    <property type="component" value="Unassembled WGS sequence"/>
</dbReference>
<keyword evidence="2" id="KW-0812">Transmembrane</keyword>
<proteinExistence type="predicted"/>
<comment type="caution">
    <text evidence="3">The sequence shown here is derived from an EMBL/GenBank/DDBJ whole genome shotgun (WGS) entry which is preliminary data.</text>
</comment>
<protein>
    <submittedName>
        <fullName evidence="3">Uncharacterized protein</fullName>
    </submittedName>
</protein>
<dbReference type="EMBL" id="CAMPGE010018891">
    <property type="protein sequence ID" value="CAI2377261.1"/>
    <property type="molecule type" value="Genomic_DNA"/>
</dbReference>
<keyword evidence="2" id="KW-0472">Membrane</keyword>
<evidence type="ECO:0000256" key="2">
    <source>
        <dbReference type="SAM" id="Phobius"/>
    </source>
</evidence>
<sequence length="118" mass="13675">MDTGNRNMNVSFEAQSASDIFKDPVMSDLNARADENIESIKRIHDLFMIILISLCFILGCIIVAIIWQCVCRRIIRRKKTRKEGFRTSQPKMDFPVESMKPMPRSRKSKKLRSLGLQN</sequence>
<organism evidence="3 4">
    <name type="scientific">Euplotes crassus</name>
    <dbReference type="NCBI Taxonomy" id="5936"/>
    <lineage>
        <taxon>Eukaryota</taxon>
        <taxon>Sar</taxon>
        <taxon>Alveolata</taxon>
        <taxon>Ciliophora</taxon>
        <taxon>Intramacronucleata</taxon>
        <taxon>Spirotrichea</taxon>
        <taxon>Hypotrichia</taxon>
        <taxon>Euplotida</taxon>
        <taxon>Euplotidae</taxon>
        <taxon>Moneuplotes</taxon>
    </lineage>
</organism>
<keyword evidence="4" id="KW-1185">Reference proteome</keyword>
<dbReference type="AlphaFoldDB" id="A0AAD1XQM4"/>
<feature type="compositionally biased region" description="Basic residues" evidence="1">
    <location>
        <begin position="103"/>
        <end position="112"/>
    </location>
</feature>
<gene>
    <name evidence="3" type="ORF">ECRASSUSDP1_LOCUS18644</name>
</gene>
<evidence type="ECO:0000313" key="4">
    <source>
        <dbReference type="Proteomes" id="UP001295684"/>
    </source>
</evidence>
<name>A0AAD1XQM4_EUPCR</name>
<evidence type="ECO:0000256" key="1">
    <source>
        <dbReference type="SAM" id="MobiDB-lite"/>
    </source>
</evidence>
<keyword evidence="2" id="KW-1133">Transmembrane helix</keyword>
<evidence type="ECO:0000313" key="3">
    <source>
        <dbReference type="EMBL" id="CAI2377261.1"/>
    </source>
</evidence>
<reference evidence="3" key="1">
    <citation type="submission" date="2023-07" db="EMBL/GenBank/DDBJ databases">
        <authorList>
            <consortium name="AG Swart"/>
            <person name="Singh M."/>
            <person name="Singh A."/>
            <person name="Seah K."/>
            <person name="Emmerich C."/>
        </authorList>
    </citation>
    <scope>NUCLEOTIDE SEQUENCE</scope>
    <source>
        <strain evidence="3">DP1</strain>
    </source>
</reference>
<feature type="region of interest" description="Disordered" evidence="1">
    <location>
        <begin position="81"/>
        <end position="118"/>
    </location>
</feature>
<accession>A0AAD1XQM4</accession>
<feature type="transmembrane region" description="Helical" evidence="2">
    <location>
        <begin position="46"/>
        <end position="71"/>
    </location>
</feature>